<protein>
    <submittedName>
        <fullName evidence="1">Putative papain-like cysteine peptidase</fullName>
    </submittedName>
</protein>
<dbReference type="STRING" id="1120996.SAMN02746066_03320"/>
<dbReference type="InterPro" id="IPR014903">
    <property type="entry name" value="DUF1796"/>
</dbReference>
<evidence type="ECO:0000313" key="1">
    <source>
        <dbReference type="EMBL" id="SHM79532.1"/>
    </source>
</evidence>
<name>A0A1M7LPF8_9FIRM</name>
<sequence length="329" mass="37742">MIDTNLYTNSHSYEMVCSLGERCMTAHQMRLNKLRSESNLFDWLVTTNIAAVVDTLLNNWNDFFNRENLVVQYVGPEHTSVMDSTTGFLSLHDFNSAKPFDEEYDRFITKYKRRINRLMDLICTSKSILFVRTNATEIDIENLQRLITLNPSATIDFLIVNTTNTTSVRSIPSKYDNVHIYEISDQPDLAYDVWMGNHVHWKEVLSNYSLIGYQYFLVQALKQYTKEKTLVIWGFGGAGRKIVAHLTITKDSVPIGWIVDRNPAKIGMISEILELKDITSLRSHTSDVFVLICIYGDTTEIEKTLKDMNFSQESYKKVLYDGLAPIGVG</sequence>
<dbReference type="OrthoDB" id="5326008at2"/>
<gene>
    <name evidence="1" type="ORF">SAMN02746066_03320</name>
</gene>
<keyword evidence="2" id="KW-1185">Reference proteome</keyword>
<dbReference type="RefSeq" id="WP_073289519.1">
    <property type="nucleotide sequence ID" value="NZ_FRCP01000017.1"/>
</dbReference>
<accession>A0A1M7LPF8</accession>
<dbReference type="EMBL" id="FRCP01000017">
    <property type="protein sequence ID" value="SHM79532.1"/>
    <property type="molecule type" value="Genomic_DNA"/>
</dbReference>
<reference evidence="1 2" key="1">
    <citation type="submission" date="2016-11" db="EMBL/GenBank/DDBJ databases">
        <authorList>
            <person name="Jaros S."/>
            <person name="Januszkiewicz K."/>
            <person name="Wedrychowicz H."/>
        </authorList>
    </citation>
    <scope>NUCLEOTIDE SEQUENCE [LARGE SCALE GENOMIC DNA]</scope>
    <source>
        <strain evidence="1 2">DSM 15930</strain>
    </source>
</reference>
<proteinExistence type="predicted"/>
<dbReference type="Proteomes" id="UP000184038">
    <property type="component" value="Unassembled WGS sequence"/>
</dbReference>
<organism evidence="1 2">
    <name type="scientific">Anaerosporobacter mobilis DSM 15930</name>
    <dbReference type="NCBI Taxonomy" id="1120996"/>
    <lineage>
        <taxon>Bacteria</taxon>
        <taxon>Bacillati</taxon>
        <taxon>Bacillota</taxon>
        <taxon>Clostridia</taxon>
        <taxon>Lachnospirales</taxon>
        <taxon>Lachnospiraceae</taxon>
        <taxon>Anaerosporobacter</taxon>
    </lineage>
</organism>
<dbReference type="AlphaFoldDB" id="A0A1M7LPF8"/>
<evidence type="ECO:0000313" key="2">
    <source>
        <dbReference type="Proteomes" id="UP000184038"/>
    </source>
</evidence>
<dbReference type="Pfam" id="PF08795">
    <property type="entry name" value="DUF1796"/>
    <property type="match status" value="1"/>
</dbReference>